<dbReference type="CDD" id="cd17630">
    <property type="entry name" value="OSB_MenE-like"/>
    <property type="match status" value="1"/>
</dbReference>
<evidence type="ECO:0000256" key="1">
    <source>
        <dbReference type="ARBA" id="ARBA00006432"/>
    </source>
</evidence>
<dbReference type="AlphaFoldDB" id="A0A5S9IJB0"/>
<proteinExistence type="inferred from homology"/>
<dbReference type="InterPro" id="IPR000873">
    <property type="entry name" value="AMP-dep_synth/lig_dom"/>
</dbReference>
<comment type="similarity">
    <text evidence="1">Belongs to the ATP-dependent AMP-binding enzyme family.</text>
</comment>
<feature type="domain" description="AMP-binding enzyme C-terminal" evidence="7">
    <location>
        <begin position="373"/>
        <end position="434"/>
    </location>
</feature>
<accession>A0A5S9IJB0</accession>
<evidence type="ECO:0000259" key="6">
    <source>
        <dbReference type="Pfam" id="PF00501"/>
    </source>
</evidence>
<evidence type="ECO:0000256" key="5">
    <source>
        <dbReference type="ARBA" id="ARBA00022840"/>
    </source>
</evidence>
<dbReference type="PANTHER" id="PTHR43201:SF5">
    <property type="entry name" value="MEDIUM-CHAIN ACYL-COA LIGASE ACSF2, MITOCHONDRIAL"/>
    <property type="match status" value="1"/>
</dbReference>
<dbReference type="Gene3D" id="3.30.300.30">
    <property type="match status" value="1"/>
</dbReference>
<dbReference type="InterPro" id="IPR010192">
    <property type="entry name" value="MenE"/>
</dbReference>
<keyword evidence="2" id="KW-0474">Menaquinone biosynthesis</keyword>
<dbReference type="RefSeq" id="WP_151966823.1">
    <property type="nucleotide sequence ID" value="NZ_AP019860.1"/>
</dbReference>
<evidence type="ECO:0000256" key="2">
    <source>
        <dbReference type="ARBA" id="ARBA00022428"/>
    </source>
</evidence>
<dbReference type="SUPFAM" id="SSF56801">
    <property type="entry name" value="Acetyl-CoA synthetase-like"/>
    <property type="match status" value="1"/>
</dbReference>
<feature type="domain" description="AMP-dependent synthetase/ligase" evidence="6">
    <location>
        <begin position="6"/>
        <end position="324"/>
    </location>
</feature>
<protein>
    <submittedName>
        <fullName evidence="8">2-succinylbenzoate-CoA ligase</fullName>
    </submittedName>
</protein>
<keyword evidence="5" id="KW-0067">ATP-binding</keyword>
<dbReference type="GO" id="GO:0031956">
    <property type="term" value="F:medium-chain fatty acid-CoA ligase activity"/>
    <property type="evidence" value="ECO:0007669"/>
    <property type="project" value="TreeGrafter"/>
</dbReference>
<dbReference type="OrthoDB" id="4317020at2"/>
<evidence type="ECO:0000256" key="4">
    <source>
        <dbReference type="ARBA" id="ARBA00022741"/>
    </source>
</evidence>
<dbReference type="InterPro" id="IPR025110">
    <property type="entry name" value="AMP-bd_C"/>
</dbReference>
<evidence type="ECO:0000313" key="8">
    <source>
        <dbReference type="EMBL" id="BBM82587.1"/>
    </source>
</evidence>
<dbReference type="Pfam" id="PF00501">
    <property type="entry name" value="AMP-binding"/>
    <property type="match status" value="1"/>
</dbReference>
<dbReference type="Proteomes" id="UP000326354">
    <property type="component" value="Chromosome"/>
</dbReference>
<dbReference type="GO" id="GO:0005524">
    <property type="term" value="F:ATP binding"/>
    <property type="evidence" value="ECO:0007669"/>
    <property type="project" value="UniProtKB-KW"/>
</dbReference>
<dbReference type="NCBIfam" id="TIGR01923">
    <property type="entry name" value="menE"/>
    <property type="match status" value="1"/>
</dbReference>
<evidence type="ECO:0000256" key="3">
    <source>
        <dbReference type="ARBA" id="ARBA00022598"/>
    </source>
</evidence>
<dbReference type="Pfam" id="PF13193">
    <property type="entry name" value="AMP-binding_C"/>
    <property type="match status" value="1"/>
</dbReference>
<evidence type="ECO:0000259" key="7">
    <source>
        <dbReference type="Pfam" id="PF13193"/>
    </source>
</evidence>
<dbReference type="GO" id="GO:0006631">
    <property type="term" value="P:fatty acid metabolic process"/>
    <property type="evidence" value="ECO:0007669"/>
    <property type="project" value="TreeGrafter"/>
</dbReference>
<gene>
    <name evidence="8" type="ORF">UABAM_00930</name>
</gene>
<sequence>MKFLVDQHAHHHPTNIALIGDNEQFSYEKLAQITTGIAQFFQQQGVTGRVAMVLPLDIDYVILFLALLRLEVLIVPINTRFPDEKIQEILDEHHCQYVICDRERHLSVDNIFYREDFSLRDFAQTPFSLQEIDAEKPSTVVFTSGSTGKSKGAVHTFANHYYSALGSNEHIPISPENRWLLSLPIYHVAGIAIVFRCLTAGATIVCSQKDMATAITDHSISHISLVTTQLQRLIDNNHDLSTLEHILVGGSAVGASLVQKAIDYGLNIYTSYGSTEMSSQIATTTRLSASCDNDRFRPLRYRDLKISTEGEILVKGHTLFRGYLQGSQVVGVTDEKGWYHTGDYGAVKEGYLRVYGRKDHMFISGGENIHPQEIEKELYTLSQVKNAIVVAIPHAEFGFRPVAFVDTTLTAQQLKQYLQKRLASFKIPDHFLEWPQHVPMKGIKPDRNYFVKEAHTQWGIS</sequence>
<dbReference type="GO" id="GO:0009234">
    <property type="term" value="P:menaquinone biosynthetic process"/>
    <property type="evidence" value="ECO:0007669"/>
    <property type="project" value="UniProtKB-KW"/>
</dbReference>
<reference evidence="8 9" key="1">
    <citation type="submission" date="2019-08" db="EMBL/GenBank/DDBJ databases">
        <title>Complete genome sequence of Candidatus Uab amorphum.</title>
        <authorList>
            <person name="Shiratori T."/>
            <person name="Suzuki S."/>
            <person name="Kakizawa Y."/>
            <person name="Ishida K."/>
        </authorList>
    </citation>
    <scope>NUCLEOTIDE SEQUENCE [LARGE SCALE GENOMIC DNA]</scope>
    <source>
        <strain evidence="8 9">SRT547</strain>
    </source>
</reference>
<dbReference type="KEGG" id="uam:UABAM_00930"/>
<keyword evidence="4" id="KW-0547">Nucleotide-binding</keyword>
<dbReference type="PROSITE" id="PS00455">
    <property type="entry name" value="AMP_BINDING"/>
    <property type="match status" value="1"/>
</dbReference>
<dbReference type="PANTHER" id="PTHR43201">
    <property type="entry name" value="ACYL-COA SYNTHETASE"/>
    <property type="match status" value="1"/>
</dbReference>
<dbReference type="EMBL" id="AP019860">
    <property type="protein sequence ID" value="BBM82587.1"/>
    <property type="molecule type" value="Genomic_DNA"/>
</dbReference>
<evidence type="ECO:0000313" key="9">
    <source>
        <dbReference type="Proteomes" id="UP000326354"/>
    </source>
</evidence>
<dbReference type="Gene3D" id="3.40.50.12780">
    <property type="entry name" value="N-terminal domain of ligase-like"/>
    <property type="match status" value="1"/>
</dbReference>
<dbReference type="GO" id="GO:0008756">
    <property type="term" value="F:o-succinylbenzoate-CoA ligase activity"/>
    <property type="evidence" value="ECO:0007669"/>
    <property type="project" value="InterPro"/>
</dbReference>
<dbReference type="InterPro" id="IPR045851">
    <property type="entry name" value="AMP-bd_C_sf"/>
</dbReference>
<keyword evidence="3 8" id="KW-0436">Ligase</keyword>
<dbReference type="InterPro" id="IPR020845">
    <property type="entry name" value="AMP-binding_CS"/>
</dbReference>
<dbReference type="InterPro" id="IPR042099">
    <property type="entry name" value="ANL_N_sf"/>
</dbReference>
<organism evidence="8 9">
    <name type="scientific">Uabimicrobium amorphum</name>
    <dbReference type="NCBI Taxonomy" id="2596890"/>
    <lineage>
        <taxon>Bacteria</taxon>
        <taxon>Pseudomonadati</taxon>
        <taxon>Planctomycetota</taxon>
        <taxon>Candidatus Uabimicrobiia</taxon>
        <taxon>Candidatus Uabimicrobiales</taxon>
        <taxon>Candidatus Uabimicrobiaceae</taxon>
        <taxon>Candidatus Uabimicrobium</taxon>
    </lineage>
</organism>
<keyword evidence="9" id="KW-1185">Reference proteome</keyword>
<name>A0A5S9IJB0_UABAM</name>